<name>A0A0R2L7X9_9LACO</name>
<evidence type="ECO:0000256" key="1">
    <source>
        <dbReference type="ARBA" id="ARBA00022737"/>
    </source>
</evidence>
<gene>
    <name evidence="6" type="ORF">IV81_GL000727</name>
</gene>
<dbReference type="Proteomes" id="UP000051859">
    <property type="component" value="Unassembled WGS sequence"/>
</dbReference>
<evidence type="ECO:0008006" key="8">
    <source>
        <dbReference type="Google" id="ProtNLM"/>
    </source>
</evidence>
<feature type="domain" description="Mub B2-like" evidence="5">
    <location>
        <begin position="171"/>
        <end position="289"/>
    </location>
</feature>
<evidence type="ECO:0000256" key="3">
    <source>
        <dbReference type="SAM" id="Phobius"/>
    </source>
</evidence>
<dbReference type="STRING" id="331679.IV81_GL000727"/>
<feature type="region of interest" description="Disordered" evidence="2">
    <location>
        <begin position="58"/>
        <end position="86"/>
    </location>
</feature>
<comment type="caution">
    <text evidence="6">The sequence shown here is derived from an EMBL/GenBank/DDBJ whole genome shotgun (WGS) entry which is preliminary data.</text>
</comment>
<dbReference type="EMBL" id="JQBX01000002">
    <property type="protein sequence ID" value="KRN94941.1"/>
    <property type="molecule type" value="Genomic_DNA"/>
</dbReference>
<dbReference type="Pfam" id="PF06458">
    <property type="entry name" value="MucBP"/>
    <property type="match status" value="1"/>
</dbReference>
<dbReference type="PATRIC" id="fig|331679.3.peg.734"/>
<dbReference type="Pfam" id="PF17966">
    <property type="entry name" value="Muc_B2"/>
    <property type="match status" value="1"/>
</dbReference>
<feature type="transmembrane region" description="Helical" evidence="3">
    <location>
        <begin position="27"/>
        <end position="46"/>
    </location>
</feature>
<keyword evidence="3" id="KW-1133">Transmembrane helix</keyword>
<accession>A0A0R2L7X9</accession>
<keyword evidence="7" id="KW-1185">Reference proteome</keyword>
<reference evidence="6 7" key="1">
    <citation type="journal article" date="2015" name="Genome Announc.">
        <title>Expanding the biotechnology potential of lactobacilli through comparative genomics of 213 strains and associated genera.</title>
        <authorList>
            <person name="Sun Z."/>
            <person name="Harris H.M."/>
            <person name="McCann A."/>
            <person name="Guo C."/>
            <person name="Argimon S."/>
            <person name="Zhang W."/>
            <person name="Yang X."/>
            <person name="Jeffery I.B."/>
            <person name="Cooney J.C."/>
            <person name="Kagawa T.F."/>
            <person name="Liu W."/>
            <person name="Song Y."/>
            <person name="Salvetti E."/>
            <person name="Wrobel A."/>
            <person name="Rasinkangas P."/>
            <person name="Parkhill J."/>
            <person name="Rea M.C."/>
            <person name="O'Sullivan O."/>
            <person name="Ritari J."/>
            <person name="Douillard F.P."/>
            <person name="Paul Ross R."/>
            <person name="Yang R."/>
            <person name="Briner A.E."/>
            <person name="Felis G.E."/>
            <person name="de Vos W.M."/>
            <person name="Barrangou R."/>
            <person name="Klaenhammer T.R."/>
            <person name="Caufield P.W."/>
            <person name="Cui Y."/>
            <person name="Zhang H."/>
            <person name="O'Toole P.W."/>
        </authorList>
    </citation>
    <scope>NUCLEOTIDE SEQUENCE [LARGE SCALE GENOMIC DNA]</scope>
    <source>
        <strain evidence="6 7">DSM 18001</strain>
    </source>
</reference>
<evidence type="ECO:0000256" key="2">
    <source>
        <dbReference type="SAM" id="MobiDB-lite"/>
    </source>
</evidence>
<feature type="compositionally biased region" description="Basic and acidic residues" evidence="2">
    <location>
        <begin position="366"/>
        <end position="376"/>
    </location>
</feature>
<feature type="domain" description="MucBP" evidence="4">
    <location>
        <begin position="96"/>
        <end position="164"/>
    </location>
</feature>
<dbReference type="InterPro" id="IPR009459">
    <property type="entry name" value="MucBP_dom"/>
</dbReference>
<sequence length="513" mass="57381">MSKNCAWRIVLNKFQYQISPLRGAKKVLLMLFTAIIGFYFTPQIFLRTQSPNATILAASNSESSNSHATETNPTTPQTTNSVNSSSIRHHENNASVLVQYVDQNGTVLASEEASYPQGAFQGKSYQTQPKSIKNFKYIGLSSHSLPANGILKKAGINGTVIYTYAPEYQVKTKTIHENIHYVNQNGKKLAPDRTSNTVTFMTVTNPKTKLSKTYYSFTDSSAQLDSKGVPLGATWHPGKRTAFASVPHSKVNNYAVYSVVGSSFNKKEIGVQPVDSNSADFNFTVIYRPISITFQTVVLDDNSHKTLLKKKVTLVYKANEDFDFYSIINHYQKMGYRLIGHEPSRINLSQVDADSKTFYIHLTSSKPDKRPKESSTKSKMINRVASTPKKTSSSEQQKLIKRSSIRRAYFNTKTTRRSISAIKRALRSPLETEKYHIKIFPEVQLKLRQSPIPSRLLPTISLLKSHHSGSKADIVFDDWIRDMNDLFTVSGGHNATQLGAIFKSLSGTMLIGH</sequence>
<dbReference type="Gene3D" id="2.60.40.4300">
    <property type="match status" value="1"/>
</dbReference>
<evidence type="ECO:0000313" key="6">
    <source>
        <dbReference type="EMBL" id="KRN94941.1"/>
    </source>
</evidence>
<keyword evidence="3" id="KW-0472">Membrane</keyword>
<keyword evidence="3" id="KW-0812">Transmembrane</keyword>
<dbReference type="Gene3D" id="3.10.20.320">
    <property type="entry name" value="Putative peptidoglycan bound protein (lpxtg motif)"/>
    <property type="match status" value="1"/>
</dbReference>
<proteinExistence type="predicted"/>
<evidence type="ECO:0000259" key="4">
    <source>
        <dbReference type="Pfam" id="PF06458"/>
    </source>
</evidence>
<dbReference type="InterPro" id="IPR041495">
    <property type="entry name" value="Mub_B2"/>
</dbReference>
<organism evidence="6 7">
    <name type="scientific">Pediococcus stilesii</name>
    <dbReference type="NCBI Taxonomy" id="331679"/>
    <lineage>
        <taxon>Bacteria</taxon>
        <taxon>Bacillati</taxon>
        <taxon>Bacillota</taxon>
        <taxon>Bacilli</taxon>
        <taxon>Lactobacillales</taxon>
        <taxon>Lactobacillaceae</taxon>
        <taxon>Pediococcus</taxon>
    </lineage>
</organism>
<keyword evidence="1" id="KW-0677">Repeat</keyword>
<protein>
    <recommendedName>
        <fullName evidence="8">MucBP domain-containing protein</fullName>
    </recommendedName>
</protein>
<feature type="region of interest" description="Disordered" evidence="2">
    <location>
        <begin position="363"/>
        <end position="398"/>
    </location>
</feature>
<evidence type="ECO:0000259" key="5">
    <source>
        <dbReference type="Pfam" id="PF17966"/>
    </source>
</evidence>
<evidence type="ECO:0000313" key="7">
    <source>
        <dbReference type="Proteomes" id="UP000051859"/>
    </source>
</evidence>
<dbReference type="AlphaFoldDB" id="A0A0R2L7X9"/>
<feature type="compositionally biased region" description="Polar residues" evidence="2">
    <location>
        <begin position="384"/>
        <end position="397"/>
    </location>
</feature>